<keyword evidence="4" id="KW-1185">Reference proteome</keyword>
<evidence type="ECO:0000313" key="4">
    <source>
        <dbReference type="Proteomes" id="UP000776252"/>
    </source>
</evidence>
<evidence type="ECO:0000256" key="2">
    <source>
        <dbReference type="SAM" id="Phobius"/>
    </source>
</evidence>
<keyword evidence="2" id="KW-1133">Transmembrane helix</keyword>
<protein>
    <submittedName>
        <fullName evidence="3">Uncharacterized protein</fullName>
    </submittedName>
</protein>
<dbReference type="EMBL" id="JAHLDV010000033">
    <property type="protein sequence ID" value="MBU3160696.1"/>
    <property type="molecule type" value="Genomic_DNA"/>
</dbReference>
<organism evidence="3 4">
    <name type="scientific">Clostridium frigoris</name>
    <dbReference type="NCBI Taxonomy" id="205327"/>
    <lineage>
        <taxon>Bacteria</taxon>
        <taxon>Bacillati</taxon>
        <taxon>Bacillota</taxon>
        <taxon>Clostridia</taxon>
        <taxon>Eubacteriales</taxon>
        <taxon>Clostridiaceae</taxon>
        <taxon>Clostridium</taxon>
    </lineage>
</organism>
<evidence type="ECO:0000256" key="1">
    <source>
        <dbReference type="SAM" id="MobiDB-lite"/>
    </source>
</evidence>
<feature type="transmembrane region" description="Helical" evidence="2">
    <location>
        <begin position="119"/>
        <end position="139"/>
    </location>
</feature>
<gene>
    <name evidence="3" type="ORF">KPL37_13170</name>
</gene>
<keyword evidence="2" id="KW-0472">Membrane</keyword>
<dbReference type="RefSeq" id="WP_216150091.1">
    <property type="nucleotide sequence ID" value="NZ_JAHLDV010000033.1"/>
</dbReference>
<feature type="region of interest" description="Disordered" evidence="1">
    <location>
        <begin position="32"/>
        <end position="94"/>
    </location>
</feature>
<name>A0ABS6BUU6_9CLOT</name>
<reference evidence="3 4" key="1">
    <citation type="submission" date="2021-06" db="EMBL/GenBank/DDBJ databases">
        <title>Clostridia strains as spoilage organisms.</title>
        <authorList>
            <person name="Wambui J."/>
            <person name="Stephan R."/>
            <person name="Stevens M.J.A."/>
        </authorList>
    </citation>
    <scope>NUCLEOTIDE SEQUENCE [LARGE SCALE GENOMIC DNA]</scope>
    <source>
        <strain evidence="3 4">DSM 14204</strain>
    </source>
</reference>
<sequence length="144" mass="15682">MKKLSKILSILLMVVMLVTINFDVYAKSRSGGFKSSGSHSSSSSKSSSSSSSGGFKSSNSYTKPSTSTTSKPSTSTNKSTSTSSNNSGNKTPIVGSNNYNTHRSFIPMMFFGNSFGSSILRYASLVVIILIMFYVYKYIKRRRK</sequence>
<keyword evidence="2" id="KW-0812">Transmembrane</keyword>
<proteinExistence type="predicted"/>
<accession>A0ABS6BUU6</accession>
<evidence type="ECO:0000313" key="3">
    <source>
        <dbReference type="EMBL" id="MBU3160696.1"/>
    </source>
</evidence>
<comment type="caution">
    <text evidence="3">The sequence shown here is derived from an EMBL/GenBank/DDBJ whole genome shotgun (WGS) entry which is preliminary data.</text>
</comment>
<feature type="compositionally biased region" description="Low complexity" evidence="1">
    <location>
        <begin position="32"/>
        <end position="92"/>
    </location>
</feature>
<dbReference type="Proteomes" id="UP000776252">
    <property type="component" value="Unassembled WGS sequence"/>
</dbReference>